<evidence type="ECO:0000256" key="5">
    <source>
        <dbReference type="ARBA" id="ARBA00022801"/>
    </source>
</evidence>
<keyword evidence="10" id="KW-1185">Reference proteome</keyword>
<protein>
    <submittedName>
        <fullName evidence="9">Reverse transcriptase domain-containing protein</fullName>
    </submittedName>
</protein>
<evidence type="ECO:0000256" key="3">
    <source>
        <dbReference type="ARBA" id="ARBA00022722"/>
    </source>
</evidence>
<reference evidence="9" key="2">
    <citation type="submission" date="2022-01" db="EMBL/GenBank/DDBJ databases">
        <authorList>
            <person name="Yamashiro T."/>
            <person name="Shiraishi A."/>
            <person name="Satake H."/>
            <person name="Nakayama K."/>
        </authorList>
    </citation>
    <scope>NUCLEOTIDE SEQUENCE</scope>
</reference>
<organism evidence="9 10">
    <name type="scientific">Tanacetum coccineum</name>
    <dbReference type="NCBI Taxonomy" id="301880"/>
    <lineage>
        <taxon>Eukaryota</taxon>
        <taxon>Viridiplantae</taxon>
        <taxon>Streptophyta</taxon>
        <taxon>Embryophyta</taxon>
        <taxon>Tracheophyta</taxon>
        <taxon>Spermatophyta</taxon>
        <taxon>Magnoliopsida</taxon>
        <taxon>eudicotyledons</taxon>
        <taxon>Gunneridae</taxon>
        <taxon>Pentapetalae</taxon>
        <taxon>asterids</taxon>
        <taxon>campanulids</taxon>
        <taxon>Asterales</taxon>
        <taxon>Asteraceae</taxon>
        <taxon>Asteroideae</taxon>
        <taxon>Anthemideae</taxon>
        <taxon>Anthemidinae</taxon>
        <taxon>Tanacetum</taxon>
    </lineage>
</organism>
<dbReference type="CDD" id="cd09274">
    <property type="entry name" value="RNase_HI_RT_Ty3"/>
    <property type="match status" value="1"/>
</dbReference>
<dbReference type="GO" id="GO:0003964">
    <property type="term" value="F:RNA-directed DNA polymerase activity"/>
    <property type="evidence" value="ECO:0007669"/>
    <property type="project" value="UniProtKB-KW"/>
</dbReference>
<dbReference type="Pfam" id="PF17917">
    <property type="entry name" value="RT_RNaseH"/>
    <property type="match status" value="1"/>
</dbReference>
<dbReference type="PANTHER" id="PTHR34072">
    <property type="entry name" value="ENZYMATIC POLYPROTEIN-RELATED"/>
    <property type="match status" value="1"/>
</dbReference>
<evidence type="ECO:0000256" key="7">
    <source>
        <dbReference type="SAM" id="MobiDB-lite"/>
    </source>
</evidence>
<keyword evidence="1" id="KW-0808">Transferase</keyword>
<feature type="region of interest" description="Disordered" evidence="7">
    <location>
        <begin position="116"/>
        <end position="135"/>
    </location>
</feature>
<dbReference type="SUPFAM" id="SSF56672">
    <property type="entry name" value="DNA/RNA polymerases"/>
    <property type="match status" value="1"/>
</dbReference>
<dbReference type="InterPro" id="IPR043502">
    <property type="entry name" value="DNA/RNA_pol_sf"/>
</dbReference>
<accession>A0ABQ5HSZ3</accession>
<evidence type="ECO:0000256" key="2">
    <source>
        <dbReference type="ARBA" id="ARBA00022695"/>
    </source>
</evidence>
<name>A0ABQ5HSZ3_9ASTR</name>
<dbReference type="Proteomes" id="UP001151760">
    <property type="component" value="Unassembled WGS sequence"/>
</dbReference>
<dbReference type="CDD" id="cd09272">
    <property type="entry name" value="RNase_HI_RT_Ty1"/>
    <property type="match status" value="1"/>
</dbReference>
<sequence length="525" mass="59215">MLAVVYAFEKFRPYLVLSKSIVYTDHSALKYLMNKQDAKPRLLRWVLLLQEFDITILDKKGSKNLAADHLSRLENPHKDVLENKDINEHFPLETLGVISNRSVYLDTKLLKSSRLVMKDPPGSGPSTSCQSHSPHRKSILDLHGSFGQLIYENAHIDDPNLVDMCKRKAKISQREKCLKTLSKLRNLRHVGIDFMGPFRHPKGNKYNPCSIDYLRNWLKIFSEKLKTRWSGPFTIAQVFPYGTVELSQPDGLNFKVNGHRVKHYFGGDIPPKVWVGCDWLGGGEIVLYSGVGVSCEGLECGGGRGGGVGLVVVVLPSRPDIMFAVCVCARFQVSPKISHLLAVKRIFRYLKGKPSLGLRRSIGECKKQTVVATSTTEAEYVAVASCYGQKILFNILKQNNIEIRHHFIRDCNAKRLIQMAKIDTEHNVSDLLTKGFDAGRFQYLVSSKANVVTDVLSRKERVKPRCVRAMAMTIQYGVPLVGSEMDEAHASSKEWSSDVDHLRLRWEIYFVVLADAAESIRNTTR</sequence>
<keyword evidence="2" id="KW-0548">Nucleotidyltransferase</keyword>
<evidence type="ECO:0000313" key="9">
    <source>
        <dbReference type="EMBL" id="GJT90387.1"/>
    </source>
</evidence>
<keyword evidence="4" id="KW-0255">Endonuclease</keyword>
<evidence type="ECO:0000313" key="10">
    <source>
        <dbReference type="Proteomes" id="UP001151760"/>
    </source>
</evidence>
<evidence type="ECO:0000256" key="6">
    <source>
        <dbReference type="ARBA" id="ARBA00022918"/>
    </source>
</evidence>
<comment type="caution">
    <text evidence="9">The sequence shown here is derived from an EMBL/GenBank/DDBJ whole genome shotgun (WGS) entry which is preliminary data.</text>
</comment>
<feature type="domain" description="Reverse transcriptase RNase H-like" evidence="8">
    <location>
        <begin position="1"/>
        <end position="52"/>
    </location>
</feature>
<keyword evidence="6 9" id="KW-0695">RNA-directed DNA polymerase</keyword>
<dbReference type="InterPro" id="IPR041373">
    <property type="entry name" value="RT_RNaseH"/>
</dbReference>
<proteinExistence type="predicted"/>
<dbReference type="PANTHER" id="PTHR34072:SF57">
    <property type="entry name" value="RNA-DIRECTED DNA POLYMERASE"/>
    <property type="match status" value="1"/>
</dbReference>
<dbReference type="EMBL" id="BQNB010019916">
    <property type="protein sequence ID" value="GJT90387.1"/>
    <property type="molecule type" value="Genomic_DNA"/>
</dbReference>
<evidence type="ECO:0000256" key="1">
    <source>
        <dbReference type="ARBA" id="ARBA00022679"/>
    </source>
</evidence>
<keyword evidence="3" id="KW-0540">Nuclease</keyword>
<reference evidence="9" key="1">
    <citation type="journal article" date="2022" name="Int. J. Mol. Sci.">
        <title>Draft Genome of Tanacetum Coccineum: Genomic Comparison of Closely Related Tanacetum-Family Plants.</title>
        <authorList>
            <person name="Yamashiro T."/>
            <person name="Shiraishi A."/>
            <person name="Nakayama K."/>
            <person name="Satake H."/>
        </authorList>
    </citation>
    <scope>NUCLEOTIDE SEQUENCE</scope>
</reference>
<keyword evidence="5" id="KW-0378">Hydrolase</keyword>
<evidence type="ECO:0000256" key="4">
    <source>
        <dbReference type="ARBA" id="ARBA00022759"/>
    </source>
</evidence>
<gene>
    <name evidence="9" type="ORF">Tco_1079232</name>
</gene>
<evidence type="ECO:0000259" key="8">
    <source>
        <dbReference type="Pfam" id="PF17917"/>
    </source>
</evidence>